<dbReference type="SUPFAM" id="SSF52540">
    <property type="entry name" value="P-loop containing nucleoside triphosphate hydrolases"/>
    <property type="match status" value="1"/>
</dbReference>
<keyword evidence="8" id="KW-1185">Reference proteome</keyword>
<feature type="transmembrane region" description="Helical" evidence="5">
    <location>
        <begin position="45"/>
        <end position="66"/>
    </location>
</feature>
<proteinExistence type="predicted"/>
<dbReference type="HOGENOM" id="CLU_018876_1_1_1"/>
<evidence type="ECO:0000256" key="3">
    <source>
        <dbReference type="ARBA" id="ARBA00022525"/>
    </source>
</evidence>
<organism evidence="8">
    <name type="scientific">Laccaria bicolor (strain S238N-H82 / ATCC MYA-4686)</name>
    <name type="common">Bicoloured deceiver</name>
    <name type="synonym">Laccaria laccata var. bicolor</name>
    <dbReference type="NCBI Taxonomy" id="486041"/>
    <lineage>
        <taxon>Eukaryota</taxon>
        <taxon>Fungi</taxon>
        <taxon>Dikarya</taxon>
        <taxon>Basidiomycota</taxon>
        <taxon>Agaricomycotina</taxon>
        <taxon>Agaricomycetes</taxon>
        <taxon>Agaricomycetidae</taxon>
        <taxon>Agaricales</taxon>
        <taxon>Agaricineae</taxon>
        <taxon>Hydnangiaceae</taxon>
        <taxon>Laccaria</taxon>
    </lineage>
</organism>
<dbReference type="GeneID" id="6085507"/>
<sequence length="607" mass="68416">MSTSKKDKPSSAIGSIRKRPTKGDKPTGSPAGTSSAMPETQSRRLHCLIAGEFIVFLVIMGCDYVVSELKGVIQKERGLDTLKDVDPHTLELWKPNDSNPITAKPANTLAARIRSLGDSLSQFATKLEPTDSLFSIFPNQPPSEHLHVIVKVPATAAEPPLKKLKPEEDYIHASYVQRELTVSALYEKLKKQRWVHVRGTPGSGKSVLAGLLRRYINETEPDTEVVSVDAWPENLPVQITPNTILILDEAQTTYWDKIFWNKFKNPGLQGMRVVALASHGSSGYTGADNVTPMWIGKEQRVGLARLDCGDGILVGLLFTREEFNALVRLKFHDNCFSDSFLDCVFDMTKGHVGACEDLMKCVATHKSYRERVKSAEYTYEMFITGVSMADIPQAIYKGTVFGRGLPQANVLRENLDVTAVMSEVIRKESIVCPDDYLASNPDNDDKRKAALRMIFRRCINWKLNGSPLESRIIEPNPFEFSLAVIQRFSRQSLEKREIGPKAQSIPEAQFQDEFYSASSKHANGSVSFPEFGTKNGRIDFFIRSKKWGVELLRDGNRLGQHARRFTEGEYDKWVEKGWMSDYIIIDFRTRPPKIVHRDVDKLICRIR</sequence>
<dbReference type="EMBL" id="DS547163">
    <property type="protein sequence ID" value="EDQ99525.1"/>
    <property type="molecule type" value="Genomic_DNA"/>
</dbReference>
<reference evidence="7 8" key="1">
    <citation type="journal article" date="2008" name="Nature">
        <title>The genome of Laccaria bicolor provides insights into mycorrhizal symbiosis.</title>
        <authorList>
            <person name="Martin F."/>
            <person name="Aerts A."/>
            <person name="Ahren D."/>
            <person name="Brun A."/>
            <person name="Danchin E.G.J."/>
            <person name="Duchaussoy F."/>
            <person name="Gibon J."/>
            <person name="Kohler A."/>
            <person name="Lindquist E."/>
            <person name="Pereda V."/>
            <person name="Salamov A."/>
            <person name="Shapiro H.J."/>
            <person name="Wuyts J."/>
            <person name="Blaudez D."/>
            <person name="Buee M."/>
            <person name="Brokstein P."/>
            <person name="Canbaeck B."/>
            <person name="Cohen D."/>
            <person name="Courty P.E."/>
            <person name="Coutinho P.M."/>
            <person name="Delaruelle C."/>
            <person name="Detter J.C."/>
            <person name="Deveau A."/>
            <person name="DiFazio S."/>
            <person name="Duplessis S."/>
            <person name="Fraissinet-Tachet L."/>
            <person name="Lucic E."/>
            <person name="Frey-Klett P."/>
            <person name="Fourrey C."/>
            <person name="Feussner I."/>
            <person name="Gay G."/>
            <person name="Grimwood J."/>
            <person name="Hoegger P.J."/>
            <person name="Jain P."/>
            <person name="Kilaru S."/>
            <person name="Labbe J."/>
            <person name="Lin Y.C."/>
            <person name="Legue V."/>
            <person name="Le Tacon F."/>
            <person name="Marmeisse R."/>
            <person name="Melayah D."/>
            <person name="Montanini B."/>
            <person name="Muratet M."/>
            <person name="Nehls U."/>
            <person name="Niculita-Hirzel H."/>
            <person name="Oudot-Le Secq M.P."/>
            <person name="Peter M."/>
            <person name="Quesneville H."/>
            <person name="Rajashekar B."/>
            <person name="Reich M."/>
            <person name="Rouhier N."/>
            <person name="Schmutz J."/>
            <person name="Yin T."/>
            <person name="Chalot M."/>
            <person name="Henrissat B."/>
            <person name="Kuees U."/>
            <person name="Lucas S."/>
            <person name="Van de Peer Y."/>
            <person name="Podila G.K."/>
            <person name="Polle A."/>
            <person name="Pukkila P.J."/>
            <person name="Richardson P.M."/>
            <person name="Rouze P."/>
            <person name="Sanders I.R."/>
            <person name="Stajich J.E."/>
            <person name="Tunlid A."/>
            <person name="Tuskan G."/>
            <person name="Grigoriev I.V."/>
        </authorList>
    </citation>
    <scope>NUCLEOTIDE SEQUENCE [LARGE SCALE GENOMIC DNA]</scope>
    <source>
        <strain evidence="8">S238N-H82 / ATCC MYA-4686</strain>
    </source>
</reference>
<dbReference type="InterPro" id="IPR027417">
    <property type="entry name" value="P-loop_NTPase"/>
</dbReference>
<accession>B0E0Z2</accession>
<evidence type="ECO:0000256" key="4">
    <source>
        <dbReference type="SAM" id="MobiDB-lite"/>
    </source>
</evidence>
<dbReference type="GO" id="GO:0043657">
    <property type="term" value="C:host cell"/>
    <property type="evidence" value="ECO:0007669"/>
    <property type="project" value="UniProtKB-SubCell"/>
</dbReference>
<evidence type="ECO:0000313" key="8">
    <source>
        <dbReference type="Proteomes" id="UP000001194"/>
    </source>
</evidence>
<keyword evidence="3" id="KW-0964">Secreted</keyword>
<dbReference type="Pfam" id="PF20147">
    <property type="entry name" value="Crinkler"/>
    <property type="match status" value="1"/>
</dbReference>
<keyword evidence="5" id="KW-1133">Transmembrane helix</keyword>
<dbReference type="STRING" id="486041.B0E0Z2"/>
<feature type="domain" description="Crinkler effector protein N-terminal" evidence="6">
    <location>
        <begin position="45"/>
        <end position="151"/>
    </location>
</feature>
<dbReference type="OrthoDB" id="5424500at2759"/>
<dbReference type="InterPro" id="IPR045379">
    <property type="entry name" value="Crinkler_N"/>
</dbReference>
<dbReference type="Proteomes" id="UP000001194">
    <property type="component" value="Unassembled WGS sequence"/>
</dbReference>
<dbReference type="AlphaFoldDB" id="B0E0Z2"/>
<dbReference type="RefSeq" id="XP_001889874.1">
    <property type="nucleotide sequence ID" value="XM_001889839.1"/>
</dbReference>
<keyword evidence="5" id="KW-0812">Transmembrane</keyword>
<protein>
    <submittedName>
        <fullName evidence="7">Predicted protein</fullName>
    </submittedName>
</protein>
<evidence type="ECO:0000256" key="2">
    <source>
        <dbReference type="ARBA" id="ARBA00004613"/>
    </source>
</evidence>
<keyword evidence="5" id="KW-0472">Membrane</keyword>
<evidence type="ECO:0000256" key="5">
    <source>
        <dbReference type="SAM" id="Phobius"/>
    </source>
</evidence>
<evidence type="ECO:0000259" key="6">
    <source>
        <dbReference type="Pfam" id="PF20147"/>
    </source>
</evidence>
<feature type="compositionally biased region" description="Polar residues" evidence="4">
    <location>
        <begin position="30"/>
        <end position="40"/>
    </location>
</feature>
<evidence type="ECO:0000256" key="1">
    <source>
        <dbReference type="ARBA" id="ARBA00004340"/>
    </source>
</evidence>
<name>B0E0Z2_LACBS</name>
<comment type="subcellular location">
    <subcellularLocation>
        <location evidence="1">Host cell</location>
    </subcellularLocation>
    <subcellularLocation>
        <location evidence="2">Secreted</location>
    </subcellularLocation>
</comment>
<dbReference type="InParanoid" id="B0E0Z2"/>
<dbReference type="KEGG" id="lbc:LACBIDRAFT_295965"/>
<dbReference type="GO" id="GO:0005576">
    <property type="term" value="C:extracellular region"/>
    <property type="evidence" value="ECO:0007669"/>
    <property type="project" value="UniProtKB-SubCell"/>
</dbReference>
<feature type="region of interest" description="Disordered" evidence="4">
    <location>
        <begin position="1"/>
        <end position="40"/>
    </location>
</feature>
<gene>
    <name evidence="7" type="ORF">LACBIDRAFT_295965</name>
</gene>
<evidence type="ECO:0000313" key="7">
    <source>
        <dbReference type="EMBL" id="EDQ99525.1"/>
    </source>
</evidence>